<dbReference type="InterPro" id="IPR040131">
    <property type="entry name" value="MnmG_N"/>
</dbReference>
<evidence type="ECO:0000256" key="5">
    <source>
        <dbReference type="ARBA" id="ARBA00022679"/>
    </source>
</evidence>
<evidence type="ECO:0000259" key="12">
    <source>
        <dbReference type="Pfam" id="PF01134"/>
    </source>
</evidence>
<dbReference type="InterPro" id="IPR002218">
    <property type="entry name" value="MnmG-rel"/>
</dbReference>
<dbReference type="GO" id="GO:0047151">
    <property type="term" value="F:tRNA (uracil(54)-C5)-methyltransferase activity, 5,10-methylenetetrahydrofolate-dependent"/>
    <property type="evidence" value="ECO:0007669"/>
    <property type="project" value="UniProtKB-UniRule"/>
</dbReference>
<evidence type="ECO:0000256" key="2">
    <source>
        <dbReference type="ARBA" id="ARBA00022490"/>
    </source>
</evidence>
<keyword evidence="6 10" id="KW-0819">tRNA processing</keyword>
<comment type="cofactor">
    <cofactor evidence="1 10">
        <name>FAD</name>
        <dbReference type="ChEBI" id="CHEBI:57692"/>
    </cofactor>
</comment>
<dbReference type="GO" id="GO:0005829">
    <property type="term" value="C:cytosol"/>
    <property type="evidence" value="ECO:0007669"/>
    <property type="project" value="TreeGrafter"/>
</dbReference>
<dbReference type="NCBIfam" id="TIGR00137">
    <property type="entry name" value="gid_trmFO"/>
    <property type="match status" value="1"/>
</dbReference>
<evidence type="ECO:0000256" key="4">
    <source>
        <dbReference type="ARBA" id="ARBA00022630"/>
    </source>
</evidence>
<reference evidence="13 14" key="1">
    <citation type="journal article" date="2020" name="Nature">
        <title>Bacterial chemolithoautotrophy via manganese oxidation.</title>
        <authorList>
            <person name="Yu H."/>
            <person name="Leadbetter J.R."/>
        </authorList>
    </citation>
    <scope>NUCLEOTIDE SEQUENCE [LARGE SCALE GENOMIC DNA]</scope>
    <source>
        <strain evidence="13 14">Mn-1</strain>
    </source>
</reference>
<keyword evidence="5 10" id="KW-0808">Transferase</keyword>
<name>A0A7X6IAJ4_9BACT</name>
<accession>A0A7X6IAJ4</accession>
<comment type="function">
    <text evidence="10">Catalyzes the folate-dependent formation of 5-methyl-uridine at position 54 (M-5-U54) in all tRNAs.</text>
</comment>
<comment type="similarity">
    <text evidence="10">Belongs to the MnmG family. TrmFO subfamily.</text>
</comment>
<dbReference type="SUPFAM" id="SSF51905">
    <property type="entry name" value="FAD/NAD(P)-binding domain"/>
    <property type="match status" value="1"/>
</dbReference>
<dbReference type="InterPro" id="IPR036188">
    <property type="entry name" value="FAD/NAD-bd_sf"/>
</dbReference>
<dbReference type="EC" id="2.1.1.74" evidence="10"/>
<evidence type="ECO:0000256" key="10">
    <source>
        <dbReference type="HAMAP-Rule" id="MF_01037"/>
    </source>
</evidence>
<sequence>MSEKKLIVIGGGLAGSEAAWQAAQRGVSVVLYEMRPVRPTPAHKTGNLAELVCSNSLGSLDPNSAPGLLKEEMRRLGSLIIRAGEAARVPAGAALAVDREIFSQQIMEAIRNHPKITLLHEEVKEIPTDGVVIMATGPLTSDALGESLRNLTRSDYLYFFDAISPIIDAESINDEITFRASRYDKGGDDYLNCPMDEAQYNAFYDALMSGEKVEAKEFEKVPYFEGCLPIEVLAERGRLTPVFGPMKPVGLVNPKTGKEPFAVVQLRAENQFGSCYNMVGFQTKLKWPEQKRIFRMIPGLAQAEFLRLGSLHRNTFINSPRLLSETLQIRTRPGLFMAGQVVGVEGYVESAAMGGLAGINAARLLHGEKTVIPPKTTAHGALIQYITQSHPAFFQPINTNFGLFPPLDEKENDFGKGKRATGSASASEGRGGIGGAAAPDGPPHKKMNKQLRHQKVVERALGELSQWIAQSTILPDISR</sequence>
<evidence type="ECO:0000256" key="9">
    <source>
        <dbReference type="ARBA" id="ARBA00023027"/>
    </source>
</evidence>
<keyword evidence="4 10" id="KW-0285">Flavoprotein</keyword>
<feature type="domain" description="MnmG N-terminal" evidence="12">
    <location>
        <begin position="6"/>
        <end position="368"/>
    </location>
</feature>
<comment type="catalytic activity">
    <reaction evidence="10">
        <text>uridine(54) in tRNA + (6R)-5,10-methylene-5,6,7,8-tetrahydrofolate + NADPH + H(+) = 5-methyluridine(54) in tRNA + (6S)-5,6,7,8-tetrahydrofolate + NADP(+)</text>
        <dbReference type="Rhea" id="RHEA:62372"/>
        <dbReference type="Rhea" id="RHEA-COMP:10167"/>
        <dbReference type="Rhea" id="RHEA-COMP:10193"/>
        <dbReference type="ChEBI" id="CHEBI:15378"/>
        <dbReference type="ChEBI" id="CHEBI:15636"/>
        <dbReference type="ChEBI" id="CHEBI:57453"/>
        <dbReference type="ChEBI" id="CHEBI:57783"/>
        <dbReference type="ChEBI" id="CHEBI:58349"/>
        <dbReference type="ChEBI" id="CHEBI:65315"/>
        <dbReference type="ChEBI" id="CHEBI:74447"/>
        <dbReference type="EC" id="2.1.1.74"/>
    </reaction>
</comment>
<dbReference type="NCBIfam" id="NF003739">
    <property type="entry name" value="PRK05335.1"/>
    <property type="match status" value="1"/>
</dbReference>
<organism evidence="13 14">
    <name type="scientific">Candidatus Manganitrophus noduliformans</name>
    <dbReference type="NCBI Taxonomy" id="2606439"/>
    <lineage>
        <taxon>Bacteria</taxon>
        <taxon>Pseudomonadati</taxon>
        <taxon>Nitrospirota</taxon>
        <taxon>Nitrospiria</taxon>
        <taxon>Candidatus Troglogloeales</taxon>
        <taxon>Candidatus Manganitrophaceae</taxon>
        <taxon>Candidatus Manganitrophus</taxon>
    </lineage>
</organism>
<evidence type="ECO:0000256" key="8">
    <source>
        <dbReference type="ARBA" id="ARBA00022857"/>
    </source>
</evidence>
<dbReference type="PRINTS" id="PR00411">
    <property type="entry name" value="PNDRDTASEI"/>
</dbReference>
<dbReference type="GO" id="GO:0050660">
    <property type="term" value="F:flavin adenine dinucleotide binding"/>
    <property type="evidence" value="ECO:0007669"/>
    <property type="project" value="UniProtKB-UniRule"/>
</dbReference>
<dbReference type="InterPro" id="IPR004417">
    <property type="entry name" value="TrmFO"/>
</dbReference>
<keyword evidence="3 10" id="KW-0489">Methyltransferase</keyword>
<comment type="subcellular location">
    <subcellularLocation>
        <location evidence="10">Cytoplasm</location>
    </subcellularLocation>
</comment>
<keyword evidence="7 10" id="KW-0274">FAD</keyword>
<feature type="region of interest" description="Disordered" evidence="11">
    <location>
        <begin position="408"/>
        <end position="451"/>
    </location>
</feature>
<proteinExistence type="inferred from homology"/>
<evidence type="ECO:0000256" key="3">
    <source>
        <dbReference type="ARBA" id="ARBA00022603"/>
    </source>
</evidence>
<protein>
    <recommendedName>
        <fullName evidence="10">Methylenetetrahydrofolate--tRNA-(uracil-5-)-methyltransferase TrmFO</fullName>
        <ecNumber evidence="10">2.1.1.74</ecNumber>
    </recommendedName>
    <alternativeName>
        <fullName evidence="10">Folate-dependent tRNA (uracil-5-)-methyltransferase</fullName>
    </alternativeName>
    <alternativeName>
        <fullName evidence="10">Folate-dependent tRNA(M-5-U54)-methyltransferase</fullName>
    </alternativeName>
</protein>
<comment type="catalytic activity">
    <reaction evidence="10">
        <text>uridine(54) in tRNA + (6R)-5,10-methylene-5,6,7,8-tetrahydrofolate + NADH + H(+) = 5-methyluridine(54) in tRNA + (6S)-5,6,7,8-tetrahydrofolate + NAD(+)</text>
        <dbReference type="Rhea" id="RHEA:16873"/>
        <dbReference type="Rhea" id="RHEA-COMP:10167"/>
        <dbReference type="Rhea" id="RHEA-COMP:10193"/>
        <dbReference type="ChEBI" id="CHEBI:15378"/>
        <dbReference type="ChEBI" id="CHEBI:15636"/>
        <dbReference type="ChEBI" id="CHEBI:57453"/>
        <dbReference type="ChEBI" id="CHEBI:57540"/>
        <dbReference type="ChEBI" id="CHEBI:57945"/>
        <dbReference type="ChEBI" id="CHEBI:65315"/>
        <dbReference type="ChEBI" id="CHEBI:74447"/>
        <dbReference type="EC" id="2.1.1.74"/>
    </reaction>
</comment>
<evidence type="ECO:0000313" key="14">
    <source>
        <dbReference type="Proteomes" id="UP000534783"/>
    </source>
</evidence>
<comment type="caution">
    <text evidence="13">The sequence shown here is derived from an EMBL/GenBank/DDBJ whole genome shotgun (WGS) entry which is preliminary data.</text>
</comment>
<dbReference type="GO" id="GO:0002098">
    <property type="term" value="P:tRNA wobble uridine modification"/>
    <property type="evidence" value="ECO:0007669"/>
    <property type="project" value="TreeGrafter"/>
</dbReference>
<dbReference type="HAMAP" id="MF_01037">
    <property type="entry name" value="TrmFO"/>
    <property type="match status" value="1"/>
</dbReference>
<dbReference type="Pfam" id="PF01134">
    <property type="entry name" value="GIDA"/>
    <property type="match status" value="1"/>
</dbReference>
<dbReference type="PANTHER" id="PTHR11806">
    <property type="entry name" value="GLUCOSE INHIBITED DIVISION PROTEIN A"/>
    <property type="match status" value="1"/>
</dbReference>
<dbReference type="RefSeq" id="WP_168058695.1">
    <property type="nucleotide sequence ID" value="NZ_VTOW01000001.1"/>
</dbReference>
<dbReference type="AlphaFoldDB" id="A0A7X6IAJ4"/>
<dbReference type="EMBL" id="VTOW01000001">
    <property type="protein sequence ID" value="NKE70449.1"/>
    <property type="molecule type" value="Genomic_DNA"/>
</dbReference>
<keyword evidence="8 10" id="KW-0521">NADP</keyword>
<dbReference type="GO" id="GO:0030488">
    <property type="term" value="P:tRNA methylation"/>
    <property type="evidence" value="ECO:0007669"/>
    <property type="project" value="TreeGrafter"/>
</dbReference>
<evidence type="ECO:0000256" key="6">
    <source>
        <dbReference type="ARBA" id="ARBA00022694"/>
    </source>
</evidence>
<dbReference type="PANTHER" id="PTHR11806:SF2">
    <property type="entry name" value="METHYLENETETRAHYDROFOLATE--TRNA-(URACIL-5-)-METHYLTRANSFERASE TRMFO"/>
    <property type="match status" value="1"/>
</dbReference>
<dbReference type="Proteomes" id="UP000534783">
    <property type="component" value="Unassembled WGS sequence"/>
</dbReference>
<evidence type="ECO:0000256" key="7">
    <source>
        <dbReference type="ARBA" id="ARBA00022827"/>
    </source>
</evidence>
<evidence type="ECO:0000313" key="13">
    <source>
        <dbReference type="EMBL" id="NKE70449.1"/>
    </source>
</evidence>
<keyword evidence="14" id="KW-1185">Reference proteome</keyword>
<evidence type="ECO:0000256" key="1">
    <source>
        <dbReference type="ARBA" id="ARBA00001974"/>
    </source>
</evidence>
<gene>
    <name evidence="10" type="primary">trmFO</name>
    <name evidence="13" type="ORF">MNODULE_06820</name>
</gene>
<feature type="binding site" evidence="10">
    <location>
        <begin position="10"/>
        <end position="15"/>
    </location>
    <ligand>
        <name>FAD</name>
        <dbReference type="ChEBI" id="CHEBI:57692"/>
    </ligand>
</feature>
<dbReference type="Gene3D" id="3.50.50.60">
    <property type="entry name" value="FAD/NAD(P)-binding domain"/>
    <property type="match status" value="2"/>
</dbReference>
<keyword evidence="2 10" id="KW-0963">Cytoplasm</keyword>
<evidence type="ECO:0000256" key="11">
    <source>
        <dbReference type="SAM" id="MobiDB-lite"/>
    </source>
</evidence>
<keyword evidence="9 10" id="KW-0520">NAD</keyword>